<dbReference type="EMBL" id="FNIA01000034">
    <property type="protein sequence ID" value="SDN41251.1"/>
    <property type="molecule type" value="Genomic_DNA"/>
</dbReference>
<dbReference type="AlphaFoldDB" id="A0A1H0B6K9"/>
<keyword evidence="1" id="KW-0472">Membrane</keyword>
<organism evidence="2 3">
    <name type="scientific">Haloarchaeobius iranensis</name>
    <dbReference type="NCBI Taxonomy" id="996166"/>
    <lineage>
        <taxon>Archaea</taxon>
        <taxon>Methanobacteriati</taxon>
        <taxon>Methanobacteriota</taxon>
        <taxon>Stenosarchaea group</taxon>
        <taxon>Halobacteria</taxon>
        <taxon>Halobacteriales</taxon>
        <taxon>Halorubellaceae</taxon>
        <taxon>Haloarchaeobius</taxon>
    </lineage>
</organism>
<evidence type="ECO:0000256" key="1">
    <source>
        <dbReference type="SAM" id="Phobius"/>
    </source>
</evidence>
<name>A0A1H0B6K9_9EURY</name>
<keyword evidence="1" id="KW-1133">Transmembrane helix</keyword>
<dbReference type="Proteomes" id="UP000199370">
    <property type="component" value="Unassembled WGS sequence"/>
</dbReference>
<accession>A0A1H0B6K9</accession>
<feature type="transmembrane region" description="Helical" evidence="1">
    <location>
        <begin position="117"/>
        <end position="135"/>
    </location>
</feature>
<evidence type="ECO:0000313" key="3">
    <source>
        <dbReference type="Proteomes" id="UP000199370"/>
    </source>
</evidence>
<feature type="transmembrane region" description="Helical" evidence="1">
    <location>
        <begin position="54"/>
        <end position="71"/>
    </location>
</feature>
<sequence length="141" mass="15593">MSEQQSKSAIERFKRPLLYVMGPLYIVAGVLHFVAPDAYERVVPPQFPRARELVYLSGVAEVALGVGVLLPSTRRKSAWGLVALLAAVFPANVYMATDDVAAEVAPEWATDVARVVAWLRLPLQAALALWAWWYTRPTEDA</sequence>
<gene>
    <name evidence="2" type="ORF">SAMN05192554_13415</name>
</gene>
<reference evidence="2 3" key="1">
    <citation type="submission" date="2016-10" db="EMBL/GenBank/DDBJ databases">
        <authorList>
            <person name="de Groot N.N."/>
        </authorList>
    </citation>
    <scope>NUCLEOTIDE SEQUENCE [LARGE SCALE GENOMIC DNA]</scope>
    <source>
        <strain evidence="3">EB21,IBRC-M 10013,KCTC 4048</strain>
    </source>
</reference>
<feature type="transmembrane region" description="Helical" evidence="1">
    <location>
        <begin position="78"/>
        <end position="97"/>
    </location>
</feature>
<protein>
    <submittedName>
        <fullName evidence="2">Uncharacterized membrane protein</fullName>
    </submittedName>
</protein>
<dbReference type="RefSeq" id="WP_089736317.1">
    <property type="nucleotide sequence ID" value="NZ_FNIA01000034.1"/>
</dbReference>
<keyword evidence="3" id="KW-1185">Reference proteome</keyword>
<evidence type="ECO:0000313" key="2">
    <source>
        <dbReference type="EMBL" id="SDN41251.1"/>
    </source>
</evidence>
<feature type="transmembrane region" description="Helical" evidence="1">
    <location>
        <begin position="16"/>
        <end position="34"/>
    </location>
</feature>
<dbReference type="STRING" id="996166.SAMN05192554_13415"/>
<proteinExistence type="predicted"/>
<keyword evidence="1" id="KW-0812">Transmembrane</keyword>
<dbReference type="PANTHER" id="PTHR36974:SF1">
    <property type="entry name" value="DOXX FAMILY MEMBRANE PROTEIN"/>
    <property type="match status" value="1"/>
</dbReference>
<dbReference type="PANTHER" id="PTHR36974">
    <property type="entry name" value="MEMBRANE PROTEIN-RELATED"/>
    <property type="match status" value="1"/>
</dbReference>